<feature type="compositionally biased region" description="Low complexity" evidence="1">
    <location>
        <begin position="88"/>
        <end position="99"/>
    </location>
</feature>
<evidence type="ECO:0000256" key="1">
    <source>
        <dbReference type="SAM" id="MobiDB-lite"/>
    </source>
</evidence>
<evidence type="ECO:0000313" key="3">
    <source>
        <dbReference type="Proteomes" id="UP000837857"/>
    </source>
</evidence>
<proteinExistence type="predicted"/>
<evidence type="ECO:0000313" key="2">
    <source>
        <dbReference type="EMBL" id="CAH2066323.1"/>
    </source>
</evidence>
<organism evidence="2 3">
    <name type="scientific">Iphiclides podalirius</name>
    <name type="common">scarce swallowtail</name>
    <dbReference type="NCBI Taxonomy" id="110791"/>
    <lineage>
        <taxon>Eukaryota</taxon>
        <taxon>Metazoa</taxon>
        <taxon>Ecdysozoa</taxon>
        <taxon>Arthropoda</taxon>
        <taxon>Hexapoda</taxon>
        <taxon>Insecta</taxon>
        <taxon>Pterygota</taxon>
        <taxon>Neoptera</taxon>
        <taxon>Endopterygota</taxon>
        <taxon>Lepidoptera</taxon>
        <taxon>Glossata</taxon>
        <taxon>Ditrysia</taxon>
        <taxon>Papilionoidea</taxon>
        <taxon>Papilionidae</taxon>
        <taxon>Papilioninae</taxon>
        <taxon>Iphiclides</taxon>
    </lineage>
</organism>
<feature type="compositionally biased region" description="Low complexity" evidence="1">
    <location>
        <begin position="118"/>
        <end position="128"/>
    </location>
</feature>
<dbReference type="Proteomes" id="UP000837857">
    <property type="component" value="Chromosome 4"/>
</dbReference>
<reference evidence="2" key="1">
    <citation type="submission" date="2022-03" db="EMBL/GenBank/DDBJ databases">
        <authorList>
            <person name="Martin H S."/>
        </authorList>
    </citation>
    <scope>NUCLEOTIDE SEQUENCE</scope>
</reference>
<keyword evidence="3" id="KW-1185">Reference proteome</keyword>
<protein>
    <submittedName>
        <fullName evidence="2">Uncharacterized protein</fullName>
    </submittedName>
</protein>
<dbReference type="EMBL" id="OW152816">
    <property type="protein sequence ID" value="CAH2066323.1"/>
    <property type="molecule type" value="Genomic_DNA"/>
</dbReference>
<accession>A0ABN8IV39</accession>
<feature type="region of interest" description="Disordered" evidence="1">
    <location>
        <begin position="79"/>
        <end position="128"/>
    </location>
</feature>
<feature type="non-terminal residue" evidence="2">
    <location>
        <position position="1"/>
    </location>
</feature>
<gene>
    <name evidence="2" type="ORF">IPOD504_LOCUS13377</name>
</gene>
<name>A0ABN8IV39_9NEOP</name>
<sequence>MVGTGTMANPSRTDIAYRYNPAFHMECGRSTGRTPPRGDARSPSCFLSHSLPGRTLGVRVQHCDIPTFALKLRSGLSGEGAPAGVGLGDVSVGSGAGRARSSRRADVAARRRRRLATRRSPGGPQDPR</sequence>